<dbReference type="PROSITE" id="PS51318">
    <property type="entry name" value="TAT"/>
    <property type="match status" value="1"/>
</dbReference>
<feature type="signal peptide" evidence="8">
    <location>
        <begin position="1"/>
        <end position="31"/>
    </location>
</feature>
<dbReference type="Pfam" id="PF04616">
    <property type="entry name" value="Glyco_hydro_43"/>
    <property type="match status" value="1"/>
</dbReference>
<dbReference type="InterPro" id="IPR023296">
    <property type="entry name" value="Glyco_hydro_beta-prop_sf"/>
</dbReference>
<organism evidence="10 11">
    <name type="scientific">Candidatus Brachybacterium intestinipullorum</name>
    <dbReference type="NCBI Taxonomy" id="2838512"/>
    <lineage>
        <taxon>Bacteria</taxon>
        <taxon>Bacillati</taxon>
        <taxon>Actinomycetota</taxon>
        <taxon>Actinomycetes</taxon>
        <taxon>Micrococcales</taxon>
        <taxon>Dermabacteraceae</taxon>
        <taxon>Brachybacterium</taxon>
    </lineage>
</organism>
<protein>
    <submittedName>
        <fullName evidence="10">Glycoside hydrolase family 43 protein</fullName>
    </submittedName>
</protein>
<dbReference type="AlphaFoldDB" id="A0A9D2Q3H0"/>
<evidence type="ECO:0000256" key="5">
    <source>
        <dbReference type="PIRSR" id="PIRSR606710-1"/>
    </source>
</evidence>
<sequence>MSTLSRRTLVTSAAALSAAGAGVLAAPRGQAAPPRFPWRPAPSFQEVSVHDPSVVVADGRFYVFGSHLAAARSRDLQRWTSVADLVTPENPLFENVTEELSEAFEWARTTTLWAPDVHATEDGRYRMYYCACEGSSPRSAMGTAIADDVEGPYRDEGIFLRSGMWDEPGEDGEIYDATVHPNVIDPQAFVDAEGALRLVYGSYSGGIFLLELDPATGRPLPDQGYGVHLTGGGHARIEAPYILHSEESGYYYLLLTFGGLDADGGYNVRVGRSRDVEGPYLDPMGQDLREAQADPDQPMFDDASIEPYAAKLMGNHRFMQSDGRAGQAYVSPGHVSAWTHPSTRESFLLFHTRFPGDEELHEVRVHRLHLTRTGWLVVAPHRYGGDALAGRPGPLQRSELVGDWQLIDHGRAISADIVDSVALRLEGDGTLGGGAEGRWHLEGTERAVLEIDGARREGVFTLGWHEELGEWTPTFTVLGEDGRALWGTKEV</sequence>
<evidence type="ECO:0000256" key="4">
    <source>
        <dbReference type="ARBA" id="ARBA00023295"/>
    </source>
</evidence>
<evidence type="ECO:0000256" key="3">
    <source>
        <dbReference type="ARBA" id="ARBA00022801"/>
    </source>
</evidence>
<gene>
    <name evidence="10" type="ORF">H9932_11100</name>
</gene>
<feature type="site" description="Important for catalytic activity, responsible for pKa modulation of the active site Glu and correct orientation of both the proton donor and substrate" evidence="6">
    <location>
        <position position="185"/>
    </location>
</feature>
<dbReference type="InterPro" id="IPR006710">
    <property type="entry name" value="Glyco_hydro_43"/>
</dbReference>
<comment type="caution">
    <text evidence="10">The sequence shown here is derived from an EMBL/GenBank/DDBJ whole genome shotgun (WGS) entry which is preliminary data.</text>
</comment>
<reference evidence="10" key="2">
    <citation type="submission" date="2021-04" db="EMBL/GenBank/DDBJ databases">
        <authorList>
            <person name="Gilroy R."/>
        </authorList>
    </citation>
    <scope>NUCLEOTIDE SEQUENCE</scope>
    <source>
        <strain evidence="10">CHK130-7132</strain>
    </source>
</reference>
<keyword evidence="4 7" id="KW-0326">Glycosidase</keyword>
<feature type="active site" description="Proton acceptor" evidence="5">
    <location>
        <position position="51"/>
    </location>
</feature>
<dbReference type="GO" id="GO:0005975">
    <property type="term" value="P:carbohydrate metabolic process"/>
    <property type="evidence" value="ECO:0007669"/>
    <property type="project" value="InterPro"/>
</dbReference>
<dbReference type="EMBL" id="DWWC01000226">
    <property type="protein sequence ID" value="HJC70200.1"/>
    <property type="molecule type" value="Genomic_DNA"/>
</dbReference>
<evidence type="ECO:0000259" key="9">
    <source>
        <dbReference type="Pfam" id="PF16369"/>
    </source>
</evidence>
<proteinExistence type="inferred from homology"/>
<keyword evidence="3 7" id="KW-0378">Hydrolase</keyword>
<dbReference type="InterPro" id="IPR050727">
    <property type="entry name" value="GH43_arabinanases"/>
</dbReference>
<dbReference type="Gene3D" id="2.115.10.20">
    <property type="entry name" value="Glycosyl hydrolase domain, family 43"/>
    <property type="match status" value="1"/>
</dbReference>
<comment type="pathway">
    <text evidence="1">Glycan metabolism; L-arabinan degradation.</text>
</comment>
<name>A0A9D2Q3H0_9MICO</name>
<feature type="domain" description="Extracellular endo-alpha-(1-&gt;5)-L-arabinanase C-terminal" evidence="9">
    <location>
        <begin position="380"/>
        <end position="487"/>
    </location>
</feature>
<evidence type="ECO:0000313" key="11">
    <source>
        <dbReference type="Proteomes" id="UP000823854"/>
    </source>
</evidence>
<evidence type="ECO:0000256" key="1">
    <source>
        <dbReference type="ARBA" id="ARBA00004834"/>
    </source>
</evidence>
<evidence type="ECO:0000256" key="8">
    <source>
        <dbReference type="SAM" id="SignalP"/>
    </source>
</evidence>
<feature type="active site" description="Proton donor" evidence="5">
    <location>
        <position position="238"/>
    </location>
</feature>
<keyword evidence="8" id="KW-0732">Signal</keyword>
<evidence type="ECO:0000256" key="7">
    <source>
        <dbReference type="RuleBase" id="RU361187"/>
    </source>
</evidence>
<comment type="similarity">
    <text evidence="2 7">Belongs to the glycosyl hydrolase 43 family.</text>
</comment>
<dbReference type="InterPro" id="IPR032291">
    <property type="entry name" value="Abn2_C"/>
</dbReference>
<dbReference type="Proteomes" id="UP000823854">
    <property type="component" value="Unassembled WGS sequence"/>
</dbReference>
<dbReference type="InterPro" id="IPR006311">
    <property type="entry name" value="TAT_signal"/>
</dbReference>
<evidence type="ECO:0000256" key="2">
    <source>
        <dbReference type="ARBA" id="ARBA00009865"/>
    </source>
</evidence>
<dbReference type="PANTHER" id="PTHR43301:SF3">
    <property type="entry name" value="ARABINAN ENDO-1,5-ALPHA-L-ARABINOSIDASE A-RELATED"/>
    <property type="match status" value="1"/>
</dbReference>
<dbReference type="GO" id="GO:0004553">
    <property type="term" value="F:hydrolase activity, hydrolyzing O-glycosyl compounds"/>
    <property type="evidence" value="ECO:0007669"/>
    <property type="project" value="InterPro"/>
</dbReference>
<dbReference type="CDD" id="cd18832">
    <property type="entry name" value="GH43_GsAbnA-like"/>
    <property type="match status" value="1"/>
</dbReference>
<accession>A0A9D2Q3H0</accession>
<evidence type="ECO:0000313" key="10">
    <source>
        <dbReference type="EMBL" id="HJC70200.1"/>
    </source>
</evidence>
<dbReference type="Pfam" id="PF16369">
    <property type="entry name" value="GH43_C"/>
    <property type="match status" value="1"/>
</dbReference>
<dbReference type="SUPFAM" id="SSF75005">
    <property type="entry name" value="Arabinanase/levansucrase/invertase"/>
    <property type="match status" value="1"/>
</dbReference>
<reference evidence="10" key="1">
    <citation type="journal article" date="2021" name="PeerJ">
        <title>Extensive microbial diversity within the chicken gut microbiome revealed by metagenomics and culture.</title>
        <authorList>
            <person name="Gilroy R."/>
            <person name="Ravi A."/>
            <person name="Getino M."/>
            <person name="Pursley I."/>
            <person name="Horton D.L."/>
            <person name="Alikhan N.F."/>
            <person name="Baker D."/>
            <person name="Gharbi K."/>
            <person name="Hall N."/>
            <person name="Watson M."/>
            <person name="Adriaenssens E.M."/>
            <person name="Foster-Nyarko E."/>
            <person name="Jarju S."/>
            <person name="Secka A."/>
            <person name="Antonio M."/>
            <person name="Oren A."/>
            <person name="Chaudhuri R.R."/>
            <person name="La Ragione R."/>
            <person name="Hildebrand F."/>
            <person name="Pallen M.J."/>
        </authorList>
    </citation>
    <scope>NUCLEOTIDE SEQUENCE</scope>
    <source>
        <strain evidence="10">CHK130-7132</strain>
    </source>
</reference>
<dbReference type="PANTHER" id="PTHR43301">
    <property type="entry name" value="ARABINAN ENDO-1,5-ALPHA-L-ARABINOSIDASE"/>
    <property type="match status" value="1"/>
</dbReference>
<evidence type="ECO:0000256" key="6">
    <source>
        <dbReference type="PIRSR" id="PIRSR606710-2"/>
    </source>
</evidence>
<dbReference type="Gene3D" id="2.40.128.10">
    <property type="match status" value="1"/>
</dbReference>
<feature type="chain" id="PRO_5039041323" evidence="8">
    <location>
        <begin position="32"/>
        <end position="491"/>
    </location>
</feature>